<sequence>MAAWDLSVAVEDLGADAPPITVSVTSDLHIGGVILKLVEKSQVKRDWSDHALWWEQKQQWLLRTAWTLEKCGIQADAGLIFMPQHKPLRLGLPNGLNLRLRVCFSGPVFRTVLGICKMLSEFRNQFLYFVFSRSLFSRQHNKGIHNLPYDLRIVLLSRPCLYNGMPAHFADSPKTEKVYKMLSVSQPAPPPEAIAKLYRPASVVDKAHIHSRWLDSSRSLMQQGVQENDRLWLRFKYYCFHDLEPKYDAVRLTQMYEQARWAVLLEDIDCTEEEMLLFGALQYHINKLSLSEPQTMTSSPAMDDLDSALQCLEVKLDGADSSPQDMLENLTAPELNDYLKIFRPKRLTLKGYKQYWFKFKDASISYYKSREESLGEPIQQINLKGCEAAPDVNIVGQKFCIKLLIPAPEGMNEVYLRCENEEQYSRWMAACRLASKGKSLADSSFQSEVQSIRSFLAMQQTNPNTHNTHTDDSTSINTHSLVSPRYSKKYKAKQLTPRILEAYQNVAQLSLTDALLRFLQIWQALPDFGISFVVVRFKGSRKDEVLGIAPNRLIRIDLGVGEVVKTWRYNNMRQWNVNWDIRQVAIEFDGNVNIAFSCVTADCKIVHEFIGGYIFMSTRSREQSNTLNEELFHKLTGGHEAL</sequence>
<dbReference type="GO" id="GO:0005178">
    <property type="term" value="F:integrin binding"/>
    <property type="evidence" value="ECO:0007669"/>
    <property type="project" value="TreeGrafter"/>
</dbReference>
<evidence type="ECO:0000259" key="3">
    <source>
        <dbReference type="PROSITE" id="PS50003"/>
    </source>
</evidence>
<accession>A0A4W5RVF9</accession>
<evidence type="ECO:0000313" key="4">
    <source>
        <dbReference type="Ensembl" id="ENSHHUP00000090218.1"/>
    </source>
</evidence>
<protein>
    <submittedName>
        <fullName evidence="4">FERM domain containing kindlin 3b</fullName>
    </submittedName>
</protein>
<dbReference type="Pfam" id="PF00169">
    <property type="entry name" value="PH"/>
    <property type="match status" value="1"/>
</dbReference>
<dbReference type="GO" id="GO:0033622">
    <property type="term" value="P:integrin activation"/>
    <property type="evidence" value="ECO:0007669"/>
    <property type="project" value="TreeGrafter"/>
</dbReference>
<dbReference type="GO" id="GO:0033632">
    <property type="term" value="P:regulation of cell-cell adhesion mediated by integrin"/>
    <property type="evidence" value="ECO:0007669"/>
    <property type="project" value="TreeGrafter"/>
</dbReference>
<feature type="domain" description="PH" evidence="3">
    <location>
        <begin position="340"/>
        <end position="436"/>
    </location>
</feature>
<reference evidence="4" key="2">
    <citation type="submission" date="2025-08" db="UniProtKB">
        <authorList>
            <consortium name="Ensembl"/>
        </authorList>
    </citation>
    <scope>IDENTIFICATION</scope>
</reference>
<dbReference type="Gene3D" id="2.30.29.30">
    <property type="entry name" value="Pleckstrin-homology domain (PH domain)/Phosphotyrosine-binding domain (PTB)"/>
    <property type="match status" value="2"/>
</dbReference>
<dbReference type="FunFam" id="2.30.29.30:FF:000037">
    <property type="entry name" value="Fermitin family homolog 2"/>
    <property type="match status" value="1"/>
</dbReference>
<name>A0A4W5RVF9_9TELE</name>
<comment type="similarity">
    <text evidence="1">Belongs to the kindlin family.</text>
</comment>
<dbReference type="SMART" id="SM00233">
    <property type="entry name" value="PH"/>
    <property type="match status" value="1"/>
</dbReference>
<dbReference type="Proteomes" id="UP000314982">
    <property type="component" value="Unassembled WGS sequence"/>
</dbReference>
<dbReference type="GeneTree" id="ENSGT00390000013444"/>
<dbReference type="Ensembl" id="ENSHHUT00000093013.1">
    <property type="protein sequence ID" value="ENSHHUP00000090218.1"/>
    <property type="gene ID" value="ENSHHUG00000052038.1"/>
</dbReference>
<dbReference type="InterPro" id="IPR035963">
    <property type="entry name" value="FERM_2"/>
</dbReference>
<dbReference type="InterPro" id="IPR037837">
    <property type="entry name" value="PH_Kindlin/fermitin"/>
</dbReference>
<evidence type="ECO:0000256" key="2">
    <source>
        <dbReference type="ARBA" id="ARBA00022889"/>
    </source>
</evidence>
<dbReference type="CDD" id="cd13205">
    <property type="entry name" value="FERM_C_fermitin"/>
    <property type="match status" value="1"/>
</dbReference>
<reference evidence="5" key="1">
    <citation type="submission" date="2018-06" db="EMBL/GenBank/DDBJ databases">
        <title>Genome assembly of Danube salmon.</title>
        <authorList>
            <person name="Macqueen D.J."/>
            <person name="Gundappa M.K."/>
        </authorList>
    </citation>
    <scope>NUCLEOTIDE SEQUENCE [LARGE SCALE GENOMIC DNA]</scope>
</reference>
<reference evidence="4" key="3">
    <citation type="submission" date="2025-09" db="UniProtKB">
        <authorList>
            <consortium name="Ensembl"/>
        </authorList>
    </citation>
    <scope>IDENTIFICATION</scope>
</reference>
<dbReference type="SUPFAM" id="SSF47031">
    <property type="entry name" value="Second domain of FERM"/>
    <property type="match status" value="1"/>
</dbReference>
<dbReference type="GO" id="GO:0007229">
    <property type="term" value="P:integrin-mediated signaling pathway"/>
    <property type="evidence" value="ECO:0007669"/>
    <property type="project" value="InterPro"/>
</dbReference>
<dbReference type="SMART" id="SM00295">
    <property type="entry name" value="B41"/>
    <property type="match status" value="1"/>
</dbReference>
<dbReference type="GO" id="GO:0030055">
    <property type="term" value="C:cell-substrate junction"/>
    <property type="evidence" value="ECO:0007669"/>
    <property type="project" value="TreeGrafter"/>
</dbReference>
<dbReference type="InterPro" id="IPR019748">
    <property type="entry name" value="FERM_central"/>
</dbReference>
<dbReference type="SUPFAM" id="SSF50729">
    <property type="entry name" value="PH domain-like"/>
    <property type="match status" value="2"/>
</dbReference>
<proteinExistence type="inferred from homology"/>
<dbReference type="InterPro" id="IPR011993">
    <property type="entry name" value="PH-like_dom_sf"/>
</dbReference>
<dbReference type="GO" id="GO:0007160">
    <property type="term" value="P:cell-matrix adhesion"/>
    <property type="evidence" value="ECO:0007669"/>
    <property type="project" value="TreeGrafter"/>
</dbReference>
<dbReference type="CDD" id="cd01237">
    <property type="entry name" value="PH_fermitin"/>
    <property type="match status" value="1"/>
</dbReference>
<dbReference type="FunFam" id="2.30.29.30:FF:000057">
    <property type="entry name" value="Fermitin family homolog 2 (Drosophila)"/>
    <property type="match status" value="1"/>
</dbReference>
<dbReference type="InterPro" id="IPR019749">
    <property type="entry name" value="Band_41_domain"/>
</dbReference>
<dbReference type="InterPro" id="IPR040790">
    <property type="entry name" value="Kindlin_2_N"/>
</dbReference>
<dbReference type="PROSITE" id="PS50003">
    <property type="entry name" value="PH_DOMAIN"/>
    <property type="match status" value="1"/>
</dbReference>
<evidence type="ECO:0000256" key="1">
    <source>
        <dbReference type="ARBA" id="ARBA00008052"/>
    </source>
</evidence>
<evidence type="ECO:0000313" key="5">
    <source>
        <dbReference type="Proteomes" id="UP000314982"/>
    </source>
</evidence>
<dbReference type="Pfam" id="PF00373">
    <property type="entry name" value="FERM_M"/>
    <property type="match status" value="1"/>
</dbReference>
<dbReference type="InterPro" id="IPR037843">
    <property type="entry name" value="Kindlin/fermitin"/>
</dbReference>
<dbReference type="InterPro" id="IPR001849">
    <property type="entry name" value="PH_domain"/>
</dbReference>
<dbReference type="AlphaFoldDB" id="A0A4W5RVF9"/>
<dbReference type="GO" id="GO:0007159">
    <property type="term" value="P:leukocyte cell-cell adhesion"/>
    <property type="evidence" value="ECO:0007669"/>
    <property type="project" value="TreeGrafter"/>
</dbReference>
<dbReference type="Pfam" id="PF18124">
    <property type="entry name" value="Kindlin_2_N"/>
    <property type="match status" value="1"/>
</dbReference>
<dbReference type="Gene3D" id="3.10.20.90">
    <property type="entry name" value="Phosphatidylinositol 3-kinase Catalytic Subunit, Chain A, domain 1"/>
    <property type="match status" value="1"/>
</dbReference>
<keyword evidence="2" id="KW-0130">Cell adhesion</keyword>
<dbReference type="PANTHER" id="PTHR16160:SF1">
    <property type="entry name" value="FERMITIN FAMILY HOMOLOG 3"/>
    <property type="match status" value="1"/>
</dbReference>
<keyword evidence="5" id="KW-1185">Reference proteome</keyword>
<organism evidence="4 5">
    <name type="scientific">Hucho hucho</name>
    <name type="common">huchen</name>
    <dbReference type="NCBI Taxonomy" id="62062"/>
    <lineage>
        <taxon>Eukaryota</taxon>
        <taxon>Metazoa</taxon>
        <taxon>Chordata</taxon>
        <taxon>Craniata</taxon>
        <taxon>Vertebrata</taxon>
        <taxon>Euteleostomi</taxon>
        <taxon>Actinopterygii</taxon>
        <taxon>Neopterygii</taxon>
        <taxon>Teleostei</taxon>
        <taxon>Protacanthopterygii</taxon>
        <taxon>Salmoniformes</taxon>
        <taxon>Salmonidae</taxon>
        <taxon>Salmoninae</taxon>
        <taxon>Hucho</taxon>
    </lineage>
</organism>
<dbReference type="PANTHER" id="PTHR16160">
    <property type="entry name" value="FERMITIN 2-RELATED"/>
    <property type="match status" value="1"/>
</dbReference>
<dbReference type="GO" id="GO:0070527">
    <property type="term" value="P:platelet aggregation"/>
    <property type="evidence" value="ECO:0007669"/>
    <property type="project" value="TreeGrafter"/>
</dbReference>